<evidence type="ECO:0000256" key="9">
    <source>
        <dbReference type="RuleBase" id="RU003357"/>
    </source>
</evidence>
<reference evidence="12 13" key="1">
    <citation type="submission" date="2019-06" db="EMBL/GenBank/DDBJ databases">
        <title>Genomic Encyclopedia of Type Strains, Phase IV (KMG-V): Genome sequencing to study the core and pangenomes of soil and plant-associated prokaryotes.</title>
        <authorList>
            <person name="Whitman W."/>
        </authorList>
    </citation>
    <scope>NUCLEOTIDE SEQUENCE [LARGE SCALE GENOMIC DNA]</scope>
    <source>
        <strain evidence="12 13">BR 11865</strain>
    </source>
</reference>
<proteinExistence type="inferred from homology"/>
<comment type="subcellular location">
    <subcellularLocation>
        <location evidence="1 8">Cell outer membrane</location>
        <topology evidence="1 8">Multi-pass membrane protein</topology>
    </subcellularLocation>
</comment>
<evidence type="ECO:0000259" key="10">
    <source>
        <dbReference type="Pfam" id="PF00593"/>
    </source>
</evidence>
<evidence type="ECO:0000256" key="7">
    <source>
        <dbReference type="ARBA" id="ARBA00023237"/>
    </source>
</evidence>
<keyword evidence="5 9" id="KW-0798">TonB box</keyword>
<keyword evidence="2 8" id="KW-0813">Transport</keyword>
<comment type="similarity">
    <text evidence="8 9">Belongs to the TonB-dependent receptor family.</text>
</comment>
<dbReference type="InterPro" id="IPR000531">
    <property type="entry name" value="Beta-barrel_TonB"/>
</dbReference>
<dbReference type="PANTHER" id="PTHR47234">
    <property type="match status" value="1"/>
</dbReference>
<dbReference type="SUPFAM" id="SSF56935">
    <property type="entry name" value="Porins"/>
    <property type="match status" value="1"/>
</dbReference>
<keyword evidence="7 8" id="KW-0998">Cell outer membrane</keyword>
<gene>
    <name evidence="12" type="ORF">FBZ88_111130</name>
</gene>
<dbReference type="Pfam" id="PF07715">
    <property type="entry name" value="Plug"/>
    <property type="match status" value="1"/>
</dbReference>
<dbReference type="Gene3D" id="2.40.170.20">
    <property type="entry name" value="TonB-dependent receptor, beta-barrel domain"/>
    <property type="match status" value="1"/>
</dbReference>
<accession>A0A560FTU8</accession>
<evidence type="ECO:0000256" key="2">
    <source>
        <dbReference type="ARBA" id="ARBA00022448"/>
    </source>
</evidence>
<dbReference type="InterPro" id="IPR039426">
    <property type="entry name" value="TonB-dep_rcpt-like"/>
</dbReference>
<evidence type="ECO:0000256" key="3">
    <source>
        <dbReference type="ARBA" id="ARBA00022452"/>
    </source>
</evidence>
<protein>
    <submittedName>
        <fullName evidence="12">TonB-dependent receptor-like protein</fullName>
    </submittedName>
</protein>
<evidence type="ECO:0000256" key="6">
    <source>
        <dbReference type="ARBA" id="ARBA00023136"/>
    </source>
</evidence>
<feature type="domain" description="TonB-dependent receptor plug" evidence="11">
    <location>
        <begin position="75"/>
        <end position="183"/>
    </location>
</feature>
<comment type="caution">
    <text evidence="12">The sequence shown here is derived from an EMBL/GenBank/DDBJ whole genome shotgun (WGS) entry which is preliminary data.</text>
</comment>
<sequence length="965" mass="103425">MSDRLPNDSSQLFLGTGGRRPLKYGAVSLLAISAALAMTAPHQAAAQSVPAEASAPAGDLEEIIVTGTRISGFTAPTPMTSLSAVQLQDKAVSTVADMLLEVPQLRINQNIGKSSEPIGASNADLRGLGTQRTLVLMNGNRVGITDPAGTIDTNIIPVALIKNVDIVTGGASAAYGSDAVAGVVNFVLDKDFEGAKADISYGSTEHDDFRRPDVNFALGHGFADNKVHIEVAGDFMHNSGESSQASRSWGANGTVQLTNPAYTKTNGQPRLLIVDHGTYSQMTAGGVVGLSGGTNTLALSLANKLGFAPGAGVQFGSDGKPIPFQYGTNIGATFMQGGGGGSAINDGNLLPEIDRKSGYGRISYQLADNITLFADMLYSQVHANSDLAPNPDVGTITIRNDNAFLDPSVKAAMASLKLASIPFGRLNYEDGNSEFRTVTKSRRWTFGAEGSFGRNWNWSVTGQLGRNTYDEFADNNRISQRWTYGLDSVINPATGQAICRVKLANPNPTAAQDPYGDIRNCVPINPFGAGSISQQALGYYLGTSTITADMHQDVYAANISGSPFSTWAGPLSVAAGAEYRIEKTVQTSDANSVLSRWRSINGQPFSGEYNVKEAYSEVVVPLAEDMTLAHKLELNASGRYTEYSTSGGVWAWKFGGNYEPIEDVRFRGTVSRDIRAPNNYELFSQGNQVINAIIDPRTNVARQTTQITGGNPNLLPEEADTYSVGVVFKPRWLDGFHASLDYYNIEIKNAISTVAAQDIVNFCFNGQSVFCSGVIQTGGIITRVNIIPFNANSQRAAGEDFEAEYSFPLTLLNNDGDVQLRVLANHADTLTTTANGVSNDYVGLAGISPPPAGVPEWRVNVDANYSFDKWRLGVGYRYISGGKFDTRFNLTTLDIANNDISGIGYWDANVSYRLNENLTIYGSVENLTDEAPPITPNGIVQPTIANSPFFDNRGRFWVLGVRARM</sequence>
<dbReference type="InterPro" id="IPR036942">
    <property type="entry name" value="Beta-barrel_TonB_sf"/>
</dbReference>
<keyword evidence="6 8" id="KW-0472">Membrane</keyword>
<keyword evidence="13" id="KW-1185">Reference proteome</keyword>
<keyword evidence="3 8" id="KW-1134">Transmembrane beta strand</keyword>
<evidence type="ECO:0000256" key="5">
    <source>
        <dbReference type="ARBA" id="ARBA00023077"/>
    </source>
</evidence>
<evidence type="ECO:0000259" key="11">
    <source>
        <dbReference type="Pfam" id="PF07715"/>
    </source>
</evidence>
<evidence type="ECO:0000313" key="12">
    <source>
        <dbReference type="EMBL" id="TWB25053.1"/>
    </source>
</evidence>
<dbReference type="EMBL" id="VITO01000011">
    <property type="protein sequence ID" value="TWB25053.1"/>
    <property type="molecule type" value="Genomic_DNA"/>
</dbReference>
<dbReference type="Gene3D" id="2.170.130.10">
    <property type="entry name" value="TonB-dependent receptor, plug domain"/>
    <property type="match status" value="1"/>
</dbReference>
<dbReference type="PROSITE" id="PS52016">
    <property type="entry name" value="TONB_DEPENDENT_REC_3"/>
    <property type="match status" value="1"/>
</dbReference>
<evidence type="ECO:0000256" key="1">
    <source>
        <dbReference type="ARBA" id="ARBA00004571"/>
    </source>
</evidence>
<dbReference type="RefSeq" id="WP_145618456.1">
    <property type="nucleotide sequence ID" value="NZ_JAYNFR010000004.1"/>
</dbReference>
<keyword evidence="4 8" id="KW-0812">Transmembrane</keyword>
<name>A0A560FTU8_9PROT</name>
<dbReference type="Pfam" id="PF00593">
    <property type="entry name" value="TonB_dep_Rec_b-barrel"/>
    <property type="match status" value="1"/>
</dbReference>
<dbReference type="Proteomes" id="UP000316545">
    <property type="component" value="Unassembled WGS sequence"/>
</dbReference>
<evidence type="ECO:0000256" key="4">
    <source>
        <dbReference type="ARBA" id="ARBA00022692"/>
    </source>
</evidence>
<dbReference type="GO" id="GO:0009279">
    <property type="term" value="C:cell outer membrane"/>
    <property type="evidence" value="ECO:0007669"/>
    <property type="project" value="UniProtKB-SubCell"/>
</dbReference>
<dbReference type="InterPro" id="IPR012910">
    <property type="entry name" value="Plug_dom"/>
</dbReference>
<dbReference type="AlphaFoldDB" id="A0A560FTU8"/>
<keyword evidence="12" id="KW-0675">Receptor</keyword>
<dbReference type="InterPro" id="IPR037066">
    <property type="entry name" value="Plug_dom_sf"/>
</dbReference>
<organism evidence="12 13">
    <name type="scientific">Nitrospirillum amazonense</name>
    <dbReference type="NCBI Taxonomy" id="28077"/>
    <lineage>
        <taxon>Bacteria</taxon>
        <taxon>Pseudomonadati</taxon>
        <taxon>Pseudomonadota</taxon>
        <taxon>Alphaproteobacteria</taxon>
        <taxon>Rhodospirillales</taxon>
        <taxon>Azospirillaceae</taxon>
        <taxon>Nitrospirillum</taxon>
    </lineage>
</organism>
<evidence type="ECO:0000313" key="13">
    <source>
        <dbReference type="Proteomes" id="UP000316545"/>
    </source>
</evidence>
<feature type="domain" description="TonB-dependent receptor-like beta-barrel" evidence="10">
    <location>
        <begin position="426"/>
        <end position="927"/>
    </location>
</feature>
<dbReference type="PANTHER" id="PTHR47234:SF2">
    <property type="entry name" value="TONB-DEPENDENT RECEPTOR"/>
    <property type="match status" value="1"/>
</dbReference>
<evidence type="ECO:0000256" key="8">
    <source>
        <dbReference type="PROSITE-ProRule" id="PRU01360"/>
    </source>
</evidence>